<dbReference type="VEuPathDB" id="FungiDB:SCHCODRAFT_02536995"/>
<evidence type="ECO:0000313" key="2">
    <source>
        <dbReference type="EMBL" id="EFI98599.1"/>
    </source>
</evidence>
<dbReference type="GeneID" id="9592869"/>
<name>D8Q206_SCHCM</name>
<protein>
    <submittedName>
        <fullName evidence="2">Uncharacterized protein</fullName>
    </submittedName>
</protein>
<evidence type="ECO:0000313" key="3">
    <source>
        <dbReference type="Proteomes" id="UP000007431"/>
    </source>
</evidence>
<accession>D8Q206</accession>
<sequence length="323" mass="35222">MLSSSITSRDVLMSCSSFRGAEMHPVGYILQKQSPIDSIEIRSAGGLGARSPCRGRVELASCCSPSPFTSRHRTISPPPPDAASTFSDPGERRAFDSANLPAAVFPRTWNSGPARTQLVQASPPLSTSFPLPRVVFQRSAWSVLAQVGLGDEYTEIRPPSGLIRPSLLSTRHIFVRRASKSDSLAARQVLSLHLTPDRRIPRHQDVWDTTYSTNAHQDGSSARSAEAMDLLPPSGYIRLARCGQAFPPHATPHRCVPRLIVAFHATRAPQTSLRSQRLECYKRRSNAFASAERAITNAATKFQALHPAPSLGLLTSPTTRPRS</sequence>
<dbReference type="KEGG" id="scm:SCHCO_02536995"/>
<feature type="region of interest" description="Disordered" evidence="1">
    <location>
        <begin position="68"/>
        <end position="91"/>
    </location>
</feature>
<proteinExistence type="predicted"/>
<gene>
    <name evidence="2" type="ORF">SCHCODRAFT_108433</name>
</gene>
<organism evidence="3">
    <name type="scientific">Schizophyllum commune (strain H4-8 / FGSC 9210)</name>
    <name type="common">Split gill fungus</name>
    <dbReference type="NCBI Taxonomy" id="578458"/>
    <lineage>
        <taxon>Eukaryota</taxon>
        <taxon>Fungi</taxon>
        <taxon>Dikarya</taxon>
        <taxon>Basidiomycota</taxon>
        <taxon>Agaricomycotina</taxon>
        <taxon>Agaricomycetes</taxon>
        <taxon>Agaricomycetidae</taxon>
        <taxon>Agaricales</taxon>
        <taxon>Schizophyllaceae</taxon>
        <taxon>Schizophyllum</taxon>
    </lineage>
</organism>
<evidence type="ECO:0000256" key="1">
    <source>
        <dbReference type="SAM" id="MobiDB-lite"/>
    </source>
</evidence>
<reference evidence="2 3" key="1">
    <citation type="journal article" date="2010" name="Nat. Biotechnol.">
        <title>Genome sequence of the model mushroom Schizophyllum commune.</title>
        <authorList>
            <person name="Ohm R.A."/>
            <person name="de Jong J.F."/>
            <person name="Lugones L.G."/>
            <person name="Aerts A."/>
            <person name="Kothe E."/>
            <person name="Stajich J.E."/>
            <person name="de Vries R.P."/>
            <person name="Record E."/>
            <person name="Levasseur A."/>
            <person name="Baker S.E."/>
            <person name="Bartholomew K.A."/>
            <person name="Coutinho P.M."/>
            <person name="Erdmann S."/>
            <person name="Fowler T.J."/>
            <person name="Gathman A.C."/>
            <person name="Lombard V."/>
            <person name="Henrissat B."/>
            <person name="Knabe N."/>
            <person name="Kuees U."/>
            <person name="Lilly W.W."/>
            <person name="Lindquist E."/>
            <person name="Lucas S."/>
            <person name="Magnuson J.K."/>
            <person name="Piumi F."/>
            <person name="Raudaskoski M."/>
            <person name="Salamov A."/>
            <person name="Schmutz J."/>
            <person name="Schwarze F.W.M.R."/>
            <person name="vanKuyk P.A."/>
            <person name="Horton J.S."/>
            <person name="Grigoriev I.V."/>
            <person name="Woesten H.A.B."/>
        </authorList>
    </citation>
    <scope>NUCLEOTIDE SEQUENCE [LARGE SCALE GENOMIC DNA]</scope>
    <source>
        <strain evidence="3">H4-8 / FGSC 9210</strain>
    </source>
</reference>
<keyword evidence="3" id="KW-1185">Reference proteome</keyword>
<dbReference type="Proteomes" id="UP000007431">
    <property type="component" value="Unassembled WGS sequence"/>
</dbReference>
<dbReference type="AlphaFoldDB" id="D8Q206"/>
<feature type="non-terminal residue" evidence="2">
    <location>
        <position position="323"/>
    </location>
</feature>
<dbReference type="HOGENOM" id="CLU_860950_0_0_1"/>
<dbReference type="InParanoid" id="D8Q206"/>
<dbReference type="EMBL" id="GL377305">
    <property type="protein sequence ID" value="EFI98599.1"/>
    <property type="molecule type" value="Genomic_DNA"/>
</dbReference>